<reference evidence="2 3" key="1">
    <citation type="submission" date="2020-09" db="EMBL/GenBank/DDBJ databases">
        <authorList>
            <person name="Tanuku N.R.S."/>
        </authorList>
    </citation>
    <scope>NUCLEOTIDE SEQUENCE [LARGE SCALE GENOMIC DNA]</scope>
    <source>
        <strain evidence="2 3">AK62</strain>
    </source>
</reference>
<dbReference type="EMBL" id="JACVEW010000005">
    <property type="protein sequence ID" value="MBP0047948.1"/>
    <property type="molecule type" value="Genomic_DNA"/>
</dbReference>
<evidence type="ECO:0000313" key="3">
    <source>
        <dbReference type="Proteomes" id="UP000810171"/>
    </source>
</evidence>
<sequence>MIPVRLVFQDLTSADVEMPFRPLKDEFIYIGRERFKVLNIEHHLEEGSSRAVSVVKLDTGSAGSHSKEMPKINISFSPT</sequence>
<dbReference type="RefSeq" id="WP_209286570.1">
    <property type="nucleotide sequence ID" value="NZ_JACVEW010000005.1"/>
</dbReference>
<gene>
    <name evidence="2" type="ORF">H9C73_04320</name>
</gene>
<keyword evidence="3" id="KW-1185">Reference proteome</keyword>
<proteinExistence type="predicted"/>
<evidence type="ECO:0008006" key="4">
    <source>
        <dbReference type="Google" id="ProtNLM"/>
    </source>
</evidence>
<evidence type="ECO:0000313" key="2">
    <source>
        <dbReference type="EMBL" id="MBP0047948.1"/>
    </source>
</evidence>
<comment type="caution">
    <text evidence="2">The sequence shown here is derived from an EMBL/GenBank/DDBJ whole genome shotgun (WGS) entry which is preliminary data.</text>
</comment>
<dbReference type="Proteomes" id="UP000810171">
    <property type="component" value="Unassembled WGS sequence"/>
</dbReference>
<name>A0ABS3Z8A4_9GAMM</name>
<organism evidence="2 3">
    <name type="scientific">Marinobacterium alkalitolerans</name>
    <dbReference type="NCBI Taxonomy" id="1542925"/>
    <lineage>
        <taxon>Bacteria</taxon>
        <taxon>Pseudomonadati</taxon>
        <taxon>Pseudomonadota</taxon>
        <taxon>Gammaproteobacteria</taxon>
        <taxon>Oceanospirillales</taxon>
        <taxon>Oceanospirillaceae</taxon>
        <taxon>Marinobacterium</taxon>
    </lineage>
</organism>
<evidence type="ECO:0000256" key="1">
    <source>
        <dbReference type="SAM" id="MobiDB-lite"/>
    </source>
</evidence>
<protein>
    <recommendedName>
        <fullName evidence="4">ADP ribosyltransferase domain-containing protein</fullName>
    </recommendedName>
</protein>
<accession>A0ABS3Z8A4</accession>
<feature type="region of interest" description="Disordered" evidence="1">
    <location>
        <begin position="60"/>
        <end position="79"/>
    </location>
</feature>